<dbReference type="GO" id="GO:0051537">
    <property type="term" value="F:2 iron, 2 sulfur cluster binding"/>
    <property type="evidence" value="ECO:0007669"/>
    <property type="project" value="UniProtKB-KW"/>
</dbReference>
<dbReference type="InterPro" id="IPR036010">
    <property type="entry name" value="2Fe-2S_ferredoxin-like_sf"/>
</dbReference>
<dbReference type="PROSITE" id="PS00197">
    <property type="entry name" value="2FE2S_FER_1"/>
    <property type="match status" value="1"/>
</dbReference>
<proteinExistence type="inferred from homology"/>
<evidence type="ECO:0000259" key="10">
    <source>
        <dbReference type="PROSITE" id="PS51085"/>
    </source>
</evidence>
<keyword evidence="2" id="KW-0813">Transport</keyword>
<dbReference type="Proteomes" id="UP000321638">
    <property type="component" value="Unassembled WGS sequence"/>
</dbReference>
<dbReference type="PANTHER" id="PTHR43112">
    <property type="entry name" value="FERREDOXIN"/>
    <property type="match status" value="1"/>
</dbReference>
<evidence type="ECO:0000256" key="4">
    <source>
        <dbReference type="ARBA" id="ARBA00022723"/>
    </source>
</evidence>
<name>A0A5C8PR76_9HYPH</name>
<keyword evidence="7" id="KW-0411">Iron-sulfur</keyword>
<dbReference type="Gene3D" id="3.10.20.30">
    <property type="match status" value="1"/>
</dbReference>
<sequence>MRREADMTGTSATFQVTIANRGRTIACAADQTILQAAIAAGIAYPFACATGNCATCISKLDDGTVSLLPRTDAALREAQVRAGLTLTCRAQPRSDVTVTWLARVAD</sequence>
<dbReference type="InterPro" id="IPR006058">
    <property type="entry name" value="2Fe2S_fd_BS"/>
</dbReference>
<dbReference type="PROSITE" id="PS50835">
    <property type="entry name" value="IG_LIKE"/>
    <property type="match status" value="1"/>
</dbReference>
<evidence type="ECO:0000256" key="7">
    <source>
        <dbReference type="ARBA" id="ARBA00023014"/>
    </source>
</evidence>
<evidence type="ECO:0000256" key="3">
    <source>
        <dbReference type="ARBA" id="ARBA00022714"/>
    </source>
</evidence>
<feature type="domain" description="2Fe-2S ferredoxin-type" evidence="10">
    <location>
        <begin position="14"/>
        <end position="104"/>
    </location>
</feature>
<dbReference type="PROSITE" id="PS51085">
    <property type="entry name" value="2FE2S_FER_2"/>
    <property type="match status" value="1"/>
</dbReference>
<keyword evidence="6" id="KW-0408">Iron</keyword>
<evidence type="ECO:0000256" key="8">
    <source>
        <dbReference type="ARBA" id="ARBA00034078"/>
    </source>
</evidence>
<keyword evidence="3" id="KW-0001">2Fe-2S</keyword>
<dbReference type="AlphaFoldDB" id="A0A5C8PR76"/>
<comment type="cofactor">
    <cofactor evidence="8">
        <name>[2Fe-2S] cluster</name>
        <dbReference type="ChEBI" id="CHEBI:190135"/>
    </cofactor>
</comment>
<dbReference type="CDD" id="cd00207">
    <property type="entry name" value="fer2"/>
    <property type="match status" value="1"/>
</dbReference>
<protein>
    <submittedName>
        <fullName evidence="11">2Fe-2S iron-sulfur cluster binding domain-containing protein</fullName>
    </submittedName>
</protein>
<evidence type="ECO:0000256" key="2">
    <source>
        <dbReference type="ARBA" id="ARBA00022448"/>
    </source>
</evidence>
<accession>A0A5C8PR76</accession>
<evidence type="ECO:0000259" key="9">
    <source>
        <dbReference type="PROSITE" id="PS50835"/>
    </source>
</evidence>
<keyword evidence="5" id="KW-0249">Electron transport</keyword>
<organism evidence="11 12">
    <name type="scientific">Vineibacter terrae</name>
    <dbReference type="NCBI Taxonomy" id="2586908"/>
    <lineage>
        <taxon>Bacteria</taxon>
        <taxon>Pseudomonadati</taxon>
        <taxon>Pseudomonadota</taxon>
        <taxon>Alphaproteobacteria</taxon>
        <taxon>Hyphomicrobiales</taxon>
        <taxon>Vineibacter</taxon>
    </lineage>
</organism>
<dbReference type="Pfam" id="PF00111">
    <property type="entry name" value="Fer2"/>
    <property type="match status" value="1"/>
</dbReference>
<evidence type="ECO:0000256" key="5">
    <source>
        <dbReference type="ARBA" id="ARBA00022982"/>
    </source>
</evidence>
<dbReference type="InterPro" id="IPR001041">
    <property type="entry name" value="2Fe-2S_ferredoxin-type"/>
</dbReference>
<dbReference type="InterPro" id="IPR012675">
    <property type="entry name" value="Beta-grasp_dom_sf"/>
</dbReference>
<evidence type="ECO:0000256" key="1">
    <source>
        <dbReference type="ARBA" id="ARBA00007874"/>
    </source>
</evidence>
<comment type="similarity">
    <text evidence="1">Belongs to the 2Fe2S plant-type ferredoxin family.</text>
</comment>
<dbReference type="SUPFAM" id="SSF54292">
    <property type="entry name" value="2Fe-2S ferredoxin-like"/>
    <property type="match status" value="1"/>
</dbReference>
<dbReference type="EMBL" id="VDUZ01000007">
    <property type="protein sequence ID" value="TXL78176.1"/>
    <property type="molecule type" value="Genomic_DNA"/>
</dbReference>
<dbReference type="GO" id="GO:0046872">
    <property type="term" value="F:metal ion binding"/>
    <property type="evidence" value="ECO:0007669"/>
    <property type="project" value="UniProtKB-KW"/>
</dbReference>
<dbReference type="PANTHER" id="PTHR43112:SF3">
    <property type="entry name" value="FERREDOXIN-2, CHLOROPLASTIC"/>
    <property type="match status" value="1"/>
</dbReference>
<dbReference type="InterPro" id="IPR007110">
    <property type="entry name" value="Ig-like_dom"/>
</dbReference>
<keyword evidence="4" id="KW-0479">Metal-binding</keyword>
<keyword evidence="12" id="KW-1185">Reference proteome</keyword>
<reference evidence="11 12" key="1">
    <citation type="submission" date="2019-06" db="EMBL/GenBank/DDBJ databases">
        <title>New taxonomy in bacterial strain CC-CFT640, isolated from vineyard.</title>
        <authorList>
            <person name="Lin S.-Y."/>
            <person name="Tsai C.-F."/>
            <person name="Young C.-C."/>
        </authorList>
    </citation>
    <scope>NUCLEOTIDE SEQUENCE [LARGE SCALE GENOMIC DNA]</scope>
    <source>
        <strain evidence="11 12">CC-CFT640</strain>
    </source>
</reference>
<gene>
    <name evidence="11" type="ORF">FHP25_08225</name>
</gene>
<comment type="caution">
    <text evidence="11">The sequence shown here is derived from an EMBL/GenBank/DDBJ whole genome shotgun (WGS) entry which is preliminary data.</text>
</comment>
<dbReference type="OrthoDB" id="9796486at2"/>
<evidence type="ECO:0000313" key="11">
    <source>
        <dbReference type="EMBL" id="TXL78176.1"/>
    </source>
</evidence>
<evidence type="ECO:0000256" key="6">
    <source>
        <dbReference type="ARBA" id="ARBA00023004"/>
    </source>
</evidence>
<feature type="domain" description="Ig-like" evidence="9">
    <location>
        <begin position="69"/>
        <end position="106"/>
    </location>
</feature>
<evidence type="ECO:0000313" key="12">
    <source>
        <dbReference type="Proteomes" id="UP000321638"/>
    </source>
</evidence>